<organism evidence="1 2">
    <name type="scientific">Kickxella alabastrina</name>
    <dbReference type="NCBI Taxonomy" id="61397"/>
    <lineage>
        <taxon>Eukaryota</taxon>
        <taxon>Fungi</taxon>
        <taxon>Fungi incertae sedis</taxon>
        <taxon>Zoopagomycota</taxon>
        <taxon>Kickxellomycotina</taxon>
        <taxon>Kickxellomycetes</taxon>
        <taxon>Kickxellales</taxon>
        <taxon>Kickxellaceae</taxon>
        <taxon>Kickxella</taxon>
    </lineage>
</organism>
<comment type="caution">
    <text evidence="1">The sequence shown here is derived from an EMBL/GenBank/DDBJ whole genome shotgun (WGS) entry which is preliminary data.</text>
</comment>
<reference evidence="1" key="1">
    <citation type="submission" date="2022-07" db="EMBL/GenBank/DDBJ databases">
        <title>Phylogenomic reconstructions and comparative analyses of Kickxellomycotina fungi.</title>
        <authorList>
            <person name="Reynolds N.K."/>
            <person name="Stajich J.E."/>
            <person name="Barry K."/>
            <person name="Grigoriev I.V."/>
            <person name="Crous P."/>
            <person name="Smith M.E."/>
        </authorList>
    </citation>
    <scope>NUCLEOTIDE SEQUENCE</scope>
    <source>
        <strain evidence="1">Benny 63K</strain>
    </source>
</reference>
<dbReference type="Proteomes" id="UP001150581">
    <property type="component" value="Unassembled WGS sequence"/>
</dbReference>
<evidence type="ECO:0000313" key="2">
    <source>
        <dbReference type="Proteomes" id="UP001150581"/>
    </source>
</evidence>
<protein>
    <submittedName>
        <fullName evidence="1">GPI transamidase component</fullName>
    </submittedName>
</protein>
<proteinExistence type="predicted"/>
<name>A0ACC1IJ50_9FUNG</name>
<gene>
    <name evidence="1" type="primary">GPI17_2</name>
    <name evidence="1" type="ORF">LPJ66_003775</name>
</gene>
<keyword evidence="2" id="KW-1185">Reference proteome</keyword>
<sequence length="560" mass="62418">MPLPAKLRVFFKRRNEPKTVISVHSERIVVLVSILLVLLLGLPLWWSTTRVYRAELPAEDIAKFKPIDPLHIPFVFYIDTNMSITVDSINKIEKSAGLLIDKQRALYAPNEWSVRYQASVCQGAAPKIPGHYTLSIHEASDASVSVDIAVGRMATVSVPKTAAIEPVLAQLISTMVAKEEQEVRRRRPGSRKSSGEAAQKHSDRALKYSAEYAVTFTLLNEDPVDGVSVDWDIEQAVSQYIQPFVDALRPLTKLTITSQVLHHAGSPPIKPQRASNYTYLSSDMLTHFVNSPSWNLASTDPISPMLNFMLYVPSLESQPMHIIQGDAHKQLRTNAFLVSQWGGITIANLPKDTIPGSHIVFSQAQMQEYMGAFIAQLREHIGIRRDVPLARKGTPLIKNIRVRQATATGISDWELDALLRQWLVDNRETAITTLQSLTRLVDSMQNMVVMDEIKAKVDQSLFELGAIEGALNAFDPSNAPVTDHLKACQNAAMASTLAESAFFDPSMVSMLYFPDQHKYAIYLPFFLPVALPLLTAIKRVINARKQAARNSKDTKKTKDE</sequence>
<accession>A0ACC1IJ50</accession>
<evidence type="ECO:0000313" key="1">
    <source>
        <dbReference type="EMBL" id="KAJ1896789.1"/>
    </source>
</evidence>
<dbReference type="EMBL" id="JANBPG010000405">
    <property type="protein sequence ID" value="KAJ1896789.1"/>
    <property type="molecule type" value="Genomic_DNA"/>
</dbReference>